<evidence type="ECO:0000313" key="4">
    <source>
        <dbReference type="EMBL" id="AFZ71235.1"/>
    </source>
</evidence>
<dbReference type="PANTHER" id="PTHR23091:SF4">
    <property type="entry name" value="N-TERMINAL AMINO-ACID N(ALPHA)-ACETYLTRANSFERASE NATA"/>
    <property type="match status" value="1"/>
</dbReference>
<dbReference type="STRING" id="1056495.Calag_1536"/>
<dbReference type="InterPro" id="IPR016181">
    <property type="entry name" value="Acyl_CoA_acyltransferase"/>
</dbReference>
<dbReference type="eggNOG" id="arCOG00833">
    <property type="taxonomic scope" value="Archaea"/>
</dbReference>
<dbReference type="GO" id="GO:0004596">
    <property type="term" value="F:protein-N-terminal amino-acid acetyltransferase activity"/>
    <property type="evidence" value="ECO:0007669"/>
    <property type="project" value="InterPro"/>
</dbReference>
<dbReference type="HOGENOM" id="CLU_013985_23_0_2"/>
<dbReference type="InParanoid" id="L0ADV7"/>
<dbReference type="InterPro" id="IPR017255">
    <property type="entry name" value="AcTrfase_GNAT_prd"/>
</dbReference>
<dbReference type="NCBIfam" id="TIGR01575">
    <property type="entry name" value="rimI"/>
    <property type="match status" value="1"/>
</dbReference>
<dbReference type="Pfam" id="PF00583">
    <property type="entry name" value="Acetyltransf_1"/>
    <property type="match status" value="1"/>
</dbReference>
<dbReference type="AlphaFoldDB" id="L0ADV7"/>
<dbReference type="PIRSF" id="PIRSF037663">
    <property type="entry name" value="Acetyltransf_GNAT_prd"/>
    <property type="match status" value="1"/>
</dbReference>
<dbReference type="EMBL" id="CP003378">
    <property type="protein sequence ID" value="AFZ71235.1"/>
    <property type="molecule type" value="Genomic_DNA"/>
</dbReference>
<evidence type="ECO:0000256" key="1">
    <source>
        <dbReference type="ARBA" id="ARBA00022679"/>
    </source>
</evidence>
<dbReference type="Gene3D" id="3.40.630.30">
    <property type="match status" value="1"/>
</dbReference>
<accession>L0ADV7</accession>
<organism evidence="4 5">
    <name type="scientific">Caldisphaera lagunensis (strain DSM 15908 / JCM 11604 / ANMR 0165 / IC-154)</name>
    <dbReference type="NCBI Taxonomy" id="1056495"/>
    <lineage>
        <taxon>Archaea</taxon>
        <taxon>Thermoproteota</taxon>
        <taxon>Thermoprotei</taxon>
        <taxon>Acidilobales</taxon>
        <taxon>Caldisphaeraceae</taxon>
        <taxon>Caldisphaera</taxon>
    </lineage>
</organism>
<keyword evidence="1 4" id="KW-0808">Transferase</keyword>
<proteinExistence type="predicted"/>
<dbReference type="SUPFAM" id="SSF55729">
    <property type="entry name" value="Acyl-CoA N-acyltransferases (Nat)"/>
    <property type="match status" value="1"/>
</dbReference>
<dbReference type="InterPro" id="IPR000182">
    <property type="entry name" value="GNAT_dom"/>
</dbReference>
<sequence length="147" mass="16890">MEVKIRPCTSNDMKHILSIESESFAEGERYSRSIFLYYIMFKKAILLVASIDNNIVGYSLGYMEDEEVGHIVSIAVKKAYRNNGIGTKLMESIENELKSRGAKLIKLEVSVDNNARKLYEKLGYKMIKLLPMYYGNRDGILMIKEFT</sequence>
<keyword evidence="5" id="KW-1185">Reference proteome</keyword>
<feature type="domain" description="N-acetyltransferase" evidence="3">
    <location>
        <begin position="3"/>
        <end position="147"/>
    </location>
</feature>
<dbReference type="InterPro" id="IPR045047">
    <property type="entry name" value="Ard1-like"/>
</dbReference>
<reference evidence="5" key="1">
    <citation type="submission" date="2012-03" db="EMBL/GenBank/DDBJ databases">
        <title>Complete genome of Caldisphaera lagunensis DSM 15908.</title>
        <authorList>
            <person name="Lucas S."/>
            <person name="Copeland A."/>
            <person name="Lapidus A."/>
            <person name="Glavina del Rio T."/>
            <person name="Dalin E."/>
            <person name="Tice H."/>
            <person name="Bruce D."/>
            <person name="Goodwin L."/>
            <person name="Pitluck S."/>
            <person name="Peters L."/>
            <person name="Mikhailova N."/>
            <person name="Teshima H."/>
            <person name="Kyrpides N."/>
            <person name="Mavromatis K."/>
            <person name="Ivanova N."/>
            <person name="Brettin T."/>
            <person name="Detter J.C."/>
            <person name="Han C."/>
            <person name="Larimer F."/>
            <person name="Land M."/>
            <person name="Hauser L."/>
            <person name="Markowitz V."/>
            <person name="Cheng J.-F."/>
            <person name="Hugenholtz P."/>
            <person name="Woyke T."/>
            <person name="Wu D."/>
            <person name="Spring S."/>
            <person name="Schroeder M."/>
            <person name="Brambilla E."/>
            <person name="Klenk H.-P."/>
            <person name="Eisen J.A."/>
        </authorList>
    </citation>
    <scope>NUCLEOTIDE SEQUENCE [LARGE SCALE GENOMIC DNA]</scope>
    <source>
        <strain evidence="5">DSM 15908 / JCM 11604 / IC-154</strain>
    </source>
</reference>
<evidence type="ECO:0000313" key="5">
    <source>
        <dbReference type="Proteomes" id="UP000010469"/>
    </source>
</evidence>
<evidence type="ECO:0000259" key="3">
    <source>
        <dbReference type="PROSITE" id="PS51186"/>
    </source>
</evidence>
<gene>
    <name evidence="4" type="ordered locus">Calag_1536</name>
</gene>
<dbReference type="KEGG" id="clg:Calag_1536"/>
<dbReference type="CDD" id="cd04301">
    <property type="entry name" value="NAT_SF"/>
    <property type="match status" value="1"/>
</dbReference>
<dbReference type="PANTHER" id="PTHR23091">
    <property type="entry name" value="N-TERMINAL ACETYLTRANSFERASE"/>
    <property type="match status" value="1"/>
</dbReference>
<dbReference type="GO" id="GO:0031415">
    <property type="term" value="C:NatA complex"/>
    <property type="evidence" value="ECO:0007669"/>
    <property type="project" value="InterPro"/>
</dbReference>
<dbReference type="Proteomes" id="UP000010469">
    <property type="component" value="Chromosome"/>
</dbReference>
<name>L0ADV7_CALLD</name>
<evidence type="ECO:0000256" key="2">
    <source>
        <dbReference type="ARBA" id="ARBA00023315"/>
    </source>
</evidence>
<protein>
    <submittedName>
        <fullName evidence="4">Ribosomal-protein-alanine acetyltransferase</fullName>
    </submittedName>
</protein>
<keyword evidence="2" id="KW-0012">Acyltransferase</keyword>
<dbReference type="PROSITE" id="PS51186">
    <property type="entry name" value="GNAT"/>
    <property type="match status" value="1"/>
</dbReference>
<dbReference type="InterPro" id="IPR006464">
    <property type="entry name" value="AcTrfase_RimI/Ard1"/>
</dbReference>